<dbReference type="OrthoDB" id="437338at2759"/>
<feature type="non-terminal residue" evidence="1">
    <location>
        <position position="1"/>
    </location>
</feature>
<name>A0A371HS37_MUCPR</name>
<dbReference type="SUPFAM" id="SSF56672">
    <property type="entry name" value="DNA/RNA polymerases"/>
    <property type="match status" value="1"/>
</dbReference>
<organism evidence="1 2">
    <name type="scientific">Mucuna pruriens</name>
    <name type="common">Velvet bean</name>
    <name type="synonym">Dolichos pruriens</name>
    <dbReference type="NCBI Taxonomy" id="157652"/>
    <lineage>
        <taxon>Eukaryota</taxon>
        <taxon>Viridiplantae</taxon>
        <taxon>Streptophyta</taxon>
        <taxon>Embryophyta</taxon>
        <taxon>Tracheophyta</taxon>
        <taxon>Spermatophyta</taxon>
        <taxon>Magnoliopsida</taxon>
        <taxon>eudicotyledons</taxon>
        <taxon>Gunneridae</taxon>
        <taxon>Pentapetalae</taxon>
        <taxon>rosids</taxon>
        <taxon>fabids</taxon>
        <taxon>Fabales</taxon>
        <taxon>Fabaceae</taxon>
        <taxon>Papilionoideae</taxon>
        <taxon>50 kb inversion clade</taxon>
        <taxon>NPAAA clade</taxon>
        <taxon>indigoferoid/millettioid clade</taxon>
        <taxon>Phaseoleae</taxon>
        <taxon>Mucuna</taxon>
    </lineage>
</organism>
<comment type="caution">
    <text evidence="1">The sequence shown here is derived from an EMBL/GenBank/DDBJ whole genome shotgun (WGS) entry which is preliminary data.</text>
</comment>
<proteinExistence type="predicted"/>
<accession>A0A371HS37</accession>
<keyword evidence="2" id="KW-1185">Reference proteome</keyword>
<dbReference type="EMBL" id="QJKJ01001844">
    <property type="protein sequence ID" value="RDY05618.1"/>
    <property type="molecule type" value="Genomic_DNA"/>
</dbReference>
<dbReference type="AlphaFoldDB" id="A0A371HS37"/>
<sequence>MRLMNHVLRILIDKKETLFANLENCVFCSIEVNILDLIVGSYGVKVDEEKVKAFQDWPTSKM</sequence>
<protein>
    <submittedName>
        <fullName evidence="1">Uncharacterized protein</fullName>
    </submittedName>
</protein>
<evidence type="ECO:0000313" key="1">
    <source>
        <dbReference type="EMBL" id="RDY05618.1"/>
    </source>
</evidence>
<dbReference type="Proteomes" id="UP000257109">
    <property type="component" value="Unassembled WGS sequence"/>
</dbReference>
<gene>
    <name evidence="1" type="ORF">CR513_10523</name>
</gene>
<reference evidence="1" key="1">
    <citation type="submission" date="2018-05" db="EMBL/GenBank/DDBJ databases">
        <title>Draft genome of Mucuna pruriens seed.</title>
        <authorList>
            <person name="Nnadi N.E."/>
            <person name="Vos R."/>
            <person name="Hasami M.H."/>
            <person name="Devisetty U.K."/>
            <person name="Aguiy J.C."/>
        </authorList>
    </citation>
    <scope>NUCLEOTIDE SEQUENCE [LARGE SCALE GENOMIC DNA]</scope>
    <source>
        <strain evidence="1">JCA_2017</strain>
    </source>
</reference>
<evidence type="ECO:0000313" key="2">
    <source>
        <dbReference type="Proteomes" id="UP000257109"/>
    </source>
</evidence>
<dbReference type="InterPro" id="IPR043502">
    <property type="entry name" value="DNA/RNA_pol_sf"/>
</dbReference>